<dbReference type="InterPro" id="IPR050482">
    <property type="entry name" value="Sensor_HK_TwoCompSys"/>
</dbReference>
<dbReference type="SMART" id="SM00028">
    <property type="entry name" value="TPR"/>
    <property type="match status" value="3"/>
</dbReference>
<keyword evidence="2 7" id="KW-0418">Kinase</keyword>
<dbReference type="AlphaFoldDB" id="A0A1M7ZUJ0"/>
<dbReference type="PANTHER" id="PTHR24421">
    <property type="entry name" value="NITRATE/NITRITE SENSOR PROTEIN NARX-RELATED"/>
    <property type="match status" value="1"/>
</dbReference>
<dbReference type="InterPro" id="IPR005467">
    <property type="entry name" value="His_kinase_dom"/>
</dbReference>
<dbReference type="GO" id="GO:0016020">
    <property type="term" value="C:membrane"/>
    <property type="evidence" value="ECO:0007669"/>
    <property type="project" value="InterPro"/>
</dbReference>
<feature type="repeat" description="TPR" evidence="4">
    <location>
        <begin position="188"/>
        <end position="221"/>
    </location>
</feature>
<dbReference type="Pfam" id="PF07730">
    <property type="entry name" value="HisKA_3"/>
    <property type="match status" value="1"/>
</dbReference>
<evidence type="ECO:0000259" key="6">
    <source>
        <dbReference type="PROSITE" id="PS50109"/>
    </source>
</evidence>
<dbReference type="InterPro" id="IPR011712">
    <property type="entry name" value="Sig_transdc_His_kin_sub3_dim/P"/>
</dbReference>
<dbReference type="GO" id="GO:0000155">
    <property type="term" value="F:phosphorelay sensor kinase activity"/>
    <property type="evidence" value="ECO:0007669"/>
    <property type="project" value="InterPro"/>
</dbReference>
<dbReference type="SUPFAM" id="SSF48452">
    <property type="entry name" value="TPR-like"/>
    <property type="match status" value="2"/>
</dbReference>
<keyword evidence="3" id="KW-0902">Two-component regulatory system</keyword>
<dbReference type="InterPro" id="IPR003594">
    <property type="entry name" value="HATPase_dom"/>
</dbReference>
<evidence type="ECO:0000313" key="7">
    <source>
        <dbReference type="EMBL" id="SHO72532.1"/>
    </source>
</evidence>
<dbReference type="Pfam" id="PF13424">
    <property type="entry name" value="TPR_12"/>
    <property type="match status" value="1"/>
</dbReference>
<sequence>MNKFISFLVLIFLLGCNSDKKSVDEKKRLDVFFTKSSDINLDKSLRLKYLDSIIHINEKIKNNDSLVIINYFKIANRFFMLLEYDRYKETTDKILELSRLNKDSVNMAKAEYYKGDYFFSTSQNDSAYYYYLAAEKKYEKTEDRVSLANTILHKAYILSYEKDFIGSESETIKVLSIAKTIGDDYLIYEAYTNLGSSLAGLENYEKALEYHKKALSQVDKLDDENYKPLLQAQALNNIGFAYLSSSNFKEASTFFSEGLKIENLKEIQPVLFSSLLDHYAYSRFKMNHKEGLKDFETALQVRDDINDVYGKINSRIHLTEYYLSKRDTAKALQFNQEANLLAKESSYNKEVLITLDFFTRLLPKQGLEYARAYIKLNDSLQNQERATRNKLARIAFETDEIIVEKEALSTQKKIILLTSLFIISLGVLLYIILYQRGKQKELLFEQEQQKVNEEIYTLMLKKQHEIDFARENEKLKIARDLHDNVLNKLASTRLNLFPLSKRQDEETIQKAIGQINGIINIESEIRLISHELAKEEFLNRNNFKTLVEELMENQKATYSVACEYDITDHEALENIGSAIKMHLYRIIQETLNNINKHANATKITVELYIQKEKLYLEIADNGVGFNVDKAKKGIGLKNIYMRTKEINGRIDVVSEKNKGTKITVKVRI</sequence>
<keyword evidence="8" id="KW-1185">Reference proteome</keyword>
<dbReference type="CDD" id="cd16917">
    <property type="entry name" value="HATPase_UhpB-NarQ-NarX-like"/>
    <property type="match status" value="1"/>
</dbReference>
<dbReference type="InterPro" id="IPR036890">
    <property type="entry name" value="HATPase_C_sf"/>
</dbReference>
<dbReference type="PROSITE" id="PS51257">
    <property type="entry name" value="PROKAR_LIPOPROTEIN"/>
    <property type="match status" value="1"/>
</dbReference>
<accession>A0A1M7ZUJ0</accession>
<protein>
    <submittedName>
        <fullName evidence="7">Signal transduction histidine kinase</fullName>
    </submittedName>
</protein>
<feature type="repeat" description="TPR" evidence="4">
    <location>
        <begin position="232"/>
        <end position="265"/>
    </location>
</feature>
<feature type="domain" description="Histidine kinase" evidence="6">
    <location>
        <begin position="583"/>
        <end position="668"/>
    </location>
</feature>
<evidence type="ECO:0000256" key="3">
    <source>
        <dbReference type="ARBA" id="ARBA00023012"/>
    </source>
</evidence>
<dbReference type="PROSITE" id="PS50109">
    <property type="entry name" value="HIS_KIN"/>
    <property type="match status" value="1"/>
</dbReference>
<dbReference type="InterPro" id="IPR011990">
    <property type="entry name" value="TPR-like_helical_dom_sf"/>
</dbReference>
<dbReference type="PROSITE" id="PS50005">
    <property type="entry name" value="TPR"/>
    <property type="match status" value="2"/>
</dbReference>
<organism evidence="7 8">
    <name type="scientific">Flavobacterium cucumis</name>
    <dbReference type="NCBI Taxonomy" id="416016"/>
    <lineage>
        <taxon>Bacteria</taxon>
        <taxon>Pseudomonadati</taxon>
        <taxon>Bacteroidota</taxon>
        <taxon>Flavobacteriia</taxon>
        <taxon>Flavobacteriales</taxon>
        <taxon>Flavobacteriaceae</taxon>
        <taxon>Flavobacterium</taxon>
    </lineage>
</organism>
<dbReference type="STRING" id="416016.SAMN05443547_0866"/>
<dbReference type="Gene3D" id="3.30.565.10">
    <property type="entry name" value="Histidine kinase-like ATPase, C-terminal domain"/>
    <property type="match status" value="1"/>
</dbReference>
<keyword evidence="4" id="KW-0802">TPR repeat</keyword>
<dbReference type="Proteomes" id="UP000184611">
    <property type="component" value="Unassembled WGS sequence"/>
</dbReference>
<dbReference type="PANTHER" id="PTHR24421:SF59">
    <property type="entry name" value="OXYGEN SENSOR HISTIDINE KINASE NREB"/>
    <property type="match status" value="1"/>
</dbReference>
<proteinExistence type="predicted"/>
<evidence type="ECO:0000256" key="1">
    <source>
        <dbReference type="ARBA" id="ARBA00022679"/>
    </source>
</evidence>
<evidence type="ECO:0000313" key="8">
    <source>
        <dbReference type="Proteomes" id="UP000184611"/>
    </source>
</evidence>
<dbReference type="GO" id="GO:0046983">
    <property type="term" value="F:protein dimerization activity"/>
    <property type="evidence" value="ECO:0007669"/>
    <property type="project" value="InterPro"/>
</dbReference>
<keyword evidence="5" id="KW-0812">Transmembrane</keyword>
<dbReference type="SUPFAM" id="SSF55874">
    <property type="entry name" value="ATPase domain of HSP90 chaperone/DNA topoisomerase II/histidine kinase"/>
    <property type="match status" value="1"/>
</dbReference>
<keyword evidence="5" id="KW-1133">Transmembrane helix</keyword>
<dbReference type="Pfam" id="PF02518">
    <property type="entry name" value="HATPase_c"/>
    <property type="match status" value="1"/>
</dbReference>
<reference evidence="8" key="1">
    <citation type="submission" date="2016-12" db="EMBL/GenBank/DDBJ databases">
        <authorList>
            <person name="Varghese N."/>
            <person name="Submissions S."/>
        </authorList>
    </citation>
    <scope>NUCLEOTIDE SEQUENCE [LARGE SCALE GENOMIC DNA]</scope>
    <source>
        <strain evidence="8">DSM 18830</strain>
    </source>
</reference>
<name>A0A1M7ZUJ0_9FLAO</name>
<dbReference type="EMBL" id="FRYK01000001">
    <property type="protein sequence ID" value="SHO72532.1"/>
    <property type="molecule type" value="Genomic_DNA"/>
</dbReference>
<evidence type="ECO:0000256" key="5">
    <source>
        <dbReference type="SAM" id="Phobius"/>
    </source>
</evidence>
<keyword evidence="1" id="KW-0808">Transferase</keyword>
<keyword evidence="5" id="KW-0472">Membrane</keyword>
<gene>
    <name evidence="7" type="ORF">SAMN05443547_0866</name>
</gene>
<dbReference type="InterPro" id="IPR019734">
    <property type="entry name" value="TPR_rpt"/>
</dbReference>
<evidence type="ECO:0000256" key="2">
    <source>
        <dbReference type="ARBA" id="ARBA00022777"/>
    </source>
</evidence>
<dbReference type="Gene3D" id="1.25.40.10">
    <property type="entry name" value="Tetratricopeptide repeat domain"/>
    <property type="match status" value="1"/>
</dbReference>
<dbReference type="RefSeq" id="WP_234977622.1">
    <property type="nucleotide sequence ID" value="NZ_FRYK01000001.1"/>
</dbReference>
<feature type="transmembrane region" description="Helical" evidence="5">
    <location>
        <begin position="414"/>
        <end position="433"/>
    </location>
</feature>
<evidence type="ECO:0000256" key="4">
    <source>
        <dbReference type="PROSITE-ProRule" id="PRU00339"/>
    </source>
</evidence>